<proteinExistence type="predicted"/>
<comment type="caution">
    <text evidence="1">The sequence shown here is derived from an EMBL/GenBank/DDBJ whole genome shotgun (WGS) entry which is preliminary data.</text>
</comment>
<name>A0A7V3VU69_UNCW3</name>
<dbReference type="InterPro" id="IPR004155">
    <property type="entry name" value="PBS_lyase_HEAT"/>
</dbReference>
<dbReference type="EMBL" id="DTOZ01000153">
    <property type="protein sequence ID" value="HGE78551.1"/>
    <property type="molecule type" value="Genomic_DNA"/>
</dbReference>
<dbReference type="InterPro" id="IPR011989">
    <property type="entry name" value="ARM-like"/>
</dbReference>
<evidence type="ECO:0000313" key="1">
    <source>
        <dbReference type="EMBL" id="HGE78551.1"/>
    </source>
</evidence>
<accession>A0A7V3VU69</accession>
<reference evidence="1" key="1">
    <citation type="journal article" date="2020" name="mSystems">
        <title>Genome- and Community-Level Interaction Insights into Carbon Utilization and Element Cycling Functions of Hydrothermarchaeota in Hydrothermal Sediment.</title>
        <authorList>
            <person name="Zhou Z."/>
            <person name="Liu Y."/>
            <person name="Xu W."/>
            <person name="Pan J."/>
            <person name="Luo Z.H."/>
            <person name="Li M."/>
        </authorList>
    </citation>
    <scope>NUCLEOTIDE SEQUENCE [LARGE SCALE GENOMIC DNA]</scope>
    <source>
        <strain evidence="1">SpSt-961</strain>
    </source>
</reference>
<organism evidence="1">
    <name type="scientific">candidate division WOR-3 bacterium</name>
    <dbReference type="NCBI Taxonomy" id="2052148"/>
    <lineage>
        <taxon>Bacteria</taxon>
        <taxon>Bacteria division WOR-3</taxon>
    </lineage>
</organism>
<gene>
    <name evidence="1" type="ORF">ENX68_06100</name>
</gene>
<dbReference type="SUPFAM" id="SSF48371">
    <property type="entry name" value="ARM repeat"/>
    <property type="match status" value="1"/>
</dbReference>
<dbReference type="Pfam" id="PF03130">
    <property type="entry name" value="HEAT_PBS"/>
    <property type="match status" value="1"/>
</dbReference>
<sequence>MLVSIQELGIDFIKAVKSAQIYQSNHPTFKNFFNQFYLNLKEYLKTNFEFTLQIDRYAIRYENRTIYEETEKDISIAFRLFKDGIREIKFSEGITEDELEIFLQVVSRSDREQDIALSLWECDFSHISFYVVEEEEEEKLAYSLPELPKLKIDYDEAVRGVLAKEKIDFADKISIELTPEELRSLETEISEIENQTAFNFVVPTLIDVIKNVKSKDILDSLGEILEICINNNDFYNANLIVNHLWNYMDINLIASIENEGMIMNFAPLIDTLDEQSFQDFIALVGFFSKKSIPYFIRIFKSINNETRLRMLMERLAYISQQDPEPVLEFLKVNDLKTLTNVIILLGLIKNPDAIVHLKNLIFHPSPLVRKALIEAFTEFNEAGAIVNFLDDKDMGVRIKALQAISKLKYPQIYQRLIKTIKQRSFLDLNYNEQKAYFDCLVANGNKRLTRDLEKLLFKWVLFGRQRYLLKRQLSAQALARIGDARAIEILKKGLKKRNEDIRAVCETALKFIDKGNG</sequence>
<protein>
    <submittedName>
        <fullName evidence="1">HEAT repeat domain-containing protein</fullName>
    </submittedName>
</protein>
<dbReference type="Gene3D" id="1.25.10.10">
    <property type="entry name" value="Leucine-rich Repeat Variant"/>
    <property type="match status" value="1"/>
</dbReference>
<dbReference type="InterPro" id="IPR016024">
    <property type="entry name" value="ARM-type_fold"/>
</dbReference>
<dbReference type="AlphaFoldDB" id="A0A7V3VU69"/>